<name>A0A0H1RJH9_9HYPH</name>
<feature type="transmembrane region" description="Helical" evidence="7">
    <location>
        <begin position="399"/>
        <end position="415"/>
    </location>
</feature>
<organism evidence="9 10">
    <name type="scientific">Microvirga vignae</name>
    <dbReference type="NCBI Taxonomy" id="1225564"/>
    <lineage>
        <taxon>Bacteria</taxon>
        <taxon>Pseudomonadati</taxon>
        <taxon>Pseudomonadota</taxon>
        <taxon>Alphaproteobacteria</taxon>
        <taxon>Hyphomicrobiales</taxon>
        <taxon>Methylobacteriaceae</taxon>
        <taxon>Microvirga</taxon>
    </lineage>
</organism>
<evidence type="ECO:0000256" key="2">
    <source>
        <dbReference type="ARBA" id="ARBA00022448"/>
    </source>
</evidence>
<evidence type="ECO:0000256" key="4">
    <source>
        <dbReference type="ARBA" id="ARBA00022737"/>
    </source>
</evidence>
<dbReference type="InterPro" id="IPR051679">
    <property type="entry name" value="DASS-Related_Transporters"/>
</dbReference>
<dbReference type="OrthoDB" id="9809303at2"/>
<dbReference type="InterPro" id="IPR036721">
    <property type="entry name" value="RCK_C_sf"/>
</dbReference>
<keyword evidence="10" id="KW-1185">Reference proteome</keyword>
<dbReference type="AlphaFoldDB" id="A0A0H1RJH9"/>
<protein>
    <submittedName>
        <fullName evidence="9">Permease</fullName>
    </submittedName>
</protein>
<evidence type="ECO:0000256" key="7">
    <source>
        <dbReference type="SAM" id="Phobius"/>
    </source>
</evidence>
<feature type="transmembrane region" description="Helical" evidence="7">
    <location>
        <begin position="7"/>
        <end position="24"/>
    </location>
</feature>
<evidence type="ECO:0000256" key="1">
    <source>
        <dbReference type="ARBA" id="ARBA00004141"/>
    </source>
</evidence>
<dbReference type="PROSITE" id="PS51202">
    <property type="entry name" value="RCK_C"/>
    <property type="match status" value="2"/>
</dbReference>
<feature type="domain" description="RCK C-terminal" evidence="8">
    <location>
        <begin position="206"/>
        <end position="291"/>
    </location>
</feature>
<keyword evidence="5 7" id="KW-1133">Transmembrane helix</keyword>
<dbReference type="GO" id="GO:0005886">
    <property type="term" value="C:plasma membrane"/>
    <property type="evidence" value="ECO:0007669"/>
    <property type="project" value="TreeGrafter"/>
</dbReference>
<evidence type="ECO:0000256" key="3">
    <source>
        <dbReference type="ARBA" id="ARBA00022692"/>
    </source>
</evidence>
<dbReference type="EMBL" id="LCYG01000003">
    <property type="protein sequence ID" value="KLK95001.1"/>
    <property type="molecule type" value="Genomic_DNA"/>
</dbReference>
<evidence type="ECO:0000313" key="9">
    <source>
        <dbReference type="EMBL" id="KLK95001.1"/>
    </source>
</evidence>
<feature type="transmembrane region" description="Helical" evidence="7">
    <location>
        <begin position="134"/>
        <end position="160"/>
    </location>
</feature>
<feature type="transmembrane region" description="Helical" evidence="7">
    <location>
        <begin position="180"/>
        <end position="199"/>
    </location>
</feature>
<dbReference type="Pfam" id="PF02080">
    <property type="entry name" value="TrkA_C"/>
    <property type="match status" value="1"/>
</dbReference>
<comment type="caution">
    <text evidence="9">The sequence shown here is derived from an EMBL/GenBank/DDBJ whole genome shotgun (WGS) entry which is preliminary data.</text>
</comment>
<feature type="transmembrane region" description="Helical" evidence="7">
    <location>
        <begin position="421"/>
        <end position="439"/>
    </location>
</feature>
<dbReference type="PATRIC" id="fig|1225564.3.peg.3230"/>
<feature type="transmembrane region" description="Helical" evidence="7">
    <location>
        <begin position="56"/>
        <end position="75"/>
    </location>
</feature>
<keyword evidence="2" id="KW-0813">Transport</keyword>
<gene>
    <name evidence="9" type="ORF">AA309_00680</name>
</gene>
<feature type="transmembrane region" description="Helical" evidence="7">
    <location>
        <begin position="95"/>
        <end position="122"/>
    </location>
</feature>
<dbReference type="SUPFAM" id="SSF116726">
    <property type="entry name" value="TrkA C-terminal domain-like"/>
    <property type="match status" value="2"/>
</dbReference>
<evidence type="ECO:0000259" key="8">
    <source>
        <dbReference type="PROSITE" id="PS51202"/>
    </source>
</evidence>
<evidence type="ECO:0000256" key="5">
    <source>
        <dbReference type="ARBA" id="ARBA00022989"/>
    </source>
</evidence>
<dbReference type="Pfam" id="PF03600">
    <property type="entry name" value="CitMHS"/>
    <property type="match status" value="1"/>
</dbReference>
<keyword evidence="4" id="KW-0677">Repeat</keyword>
<dbReference type="PANTHER" id="PTHR43652:SF2">
    <property type="entry name" value="BASIC AMINO ACID ANTIPORTER YFCC-RELATED"/>
    <property type="match status" value="1"/>
</dbReference>
<feature type="transmembrane region" description="Helical" evidence="7">
    <location>
        <begin position="489"/>
        <end position="518"/>
    </location>
</feature>
<feature type="transmembrane region" description="Helical" evidence="7">
    <location>
        <begin position="451"/>
        <end position="477"/>
    </location>
</feature>
<dbReference type="GO" id="GO:0008324">
    <property type="term" value="F:monoatomic cation transmembrane transporter activity"/>
    <property type="evidence" value="ECO:0007669"/>
    <property type="project" value="InterPro"/>
</dbReference>
<comment type="subcellular location">
    <subcellularLocation>
        <location evidence="1">Membrane</location>
        <topology evidence="1">Multi-pass membrane protein</topology>
    </subcellularLocation>
</comment>
<dbReference type="STRING" id="1225564.AA309_00680"/>
<dbReference type="InterPro" id="IPR004680">
    <property type="entry name" value="Cit_transptr-like_dom"/>
</dbReference>
<feature type="transmembrane region" description="Helical" evidence="7">
    <location>
        <begin position="569"/>
        <end position="591"/>
    </location>
</feature>
<dbReference type="Gene3D" id="3.30.70.1450">
    <property type="entry name" value="Regulator of K+ conductance, C-terminal domain"/>
    <property type="match status" value="2"/>
</dbReference>
<dbReference type="GO" id="GO:0006813">
    <property type="term" value="P:potassium ion transport"/>
    <property type="evidence" value="ECO:0007669"/>
    <property type="project" value="InterPro"/>
</dbReference>
<dbReference type="CDD" id="cd01115">
    <property type="entry name" value="SLC13_permease"/>
    <property type="match status" value="1"/>
</dbReference>
<dbReference type="PANTHER" id="PTHR43652">
    <property type="entry name" value="BASIC AMINO ACID ANTIPORTER YFCC-RELATED"/>
    <property type="match status" value="1"/>
</dbReference>
<feature type="domain" description="RCK C-terminal" evidence="8">
    <location>
        <begin position="298"/>
        <end position="384"/>
    </location>
</feature>
<dbReference type="InterPro" id="IPR006037">
    <property type="entry name" value="RCK_C"/>
</dbReference>
<feature type="transmembrane region" description="Helical" evidence="7">
    <location>
        <begin position="30"/>
        <end position="49"/>
    </location>
</feature>
<evidence type="ECO:0000256" key="6">
    <source>
        <dbReference type="ARBA" id="ARBA00023136"/>
    </source>
</evidence>
<sequence length="592" mass="63049">MTHQQMLSFAIVAGMMALFVWGRFRYDLVAVMSLLVAVLVGIVPADKAFSGFSDDIVIIVASALLVSAAVAKSGVLEAALNRAAPYLRSEQSQVIVLVTAVTVLSAFVKNIGALAMMIPVAFQIARRTNTLPSSFLMPMAFGSLLGGIVTLVGTSPNIIVSRVRGELLGEPFGMFDFTPVGVGIALAGVGFLAFGYRLLPKGRKGAASLDEALNIKDYVTEARVIPESDVVGQTVADLHKLANGEVKVAAIIRNETRSSSPLPDVRIRENDLLMLEGESEALESTVARAGLKLSREHRQPETDEATDEIGVIEAIVGPSSVLAGLSSERIGLYERFGVNLIAVSRSGERFKERLRTITLRPGDVLVLQGNLKKLPDTLRDLGCLPLAEREIRLGNARRSFVPVAILGVTMVLVAFNVLPVSIAFFGAGVLLVLFGSLTLREAYETIEWPIIVMLGALIPVSESIRTTGGTDLIAGWLSSAAQMLPPTGALVLIMVAAMAVTPFLNNAATVLVMAPIAASFATQLGFRPDAFLMAVAIGAACDFLTPIGHQCNTLVMGPGGYRFGDYWRLGLPLSLIVVVVGTPLIMVFWPLR</sequence>
<feature type="transmembrane region" description="Helical" evidence="7">
    <location>
        <begin position="530"/>
        <end position="549"/>
    </location>
</feature>
<reference evidence="9 10" key="1">
    <citation type="submission" date="2015-05" db="EMBL/GenBank/DDBJ databases">
        <title>Draft genome sequence of Microvirga vignae strain BR3299, a novel nitrogen fixing bacteria isolated from Brazil semi-aired region.</title>
        <authorList>
            <person name="Zilli J.E."/>
            <person name="Passos S.R."/>
            <person name="Leite J."/>
            <person name="Baldani J.I."/>
            <person name="Xavier G.R."/>
            <person name="Rumjaneck N.G."/>
            <person name="Simoes-Araujo J.L."/>
        </authorList>
    </citation>
    <scope>NUCLEOTIDE SEQUENCE [LARGE SCALE GENOMIC DNA]</scope>
    <source>
        <strain evidence="9 10">BR3299</strain>
    </source>
</reference>
<accession>A0A0H1RJH9</accession>
<dbReference type="RefSeq" id="WP_047187053.1">
    <property type="nucleotide sequence ID" value="NZ_LCYG01000003.1"/>
</dbReference>
<evidence type="ECO:0000313" key="10">
    <source>
        <dbReference type="Proteomes" id="UP000035489"/>
    </source>
</evidence>
<keyword evidence="3 7" id="KW-0812">Transmembrane</keyword>
<keyword evidence="6 7" id="KW-0472">Membrane</keyword>
<proteinExistence type="predicted"/>
<dbReference type="Proteomes" id="UP000035489">
    <property type="component" value="Unassembled WGS sequence"/>
</dbReference>